<gene>
    <name evidence="9" type="primary">MLO</name>
    <name evidence="12" type="ORF">TAV2_LOCUS17414</name>
</gene>
<dbReference type="SUPFAM" id="SSF81665">
    <property type="entry name" value="Calcium ATPase, transmembrane domain M"/>
    <property type="match status" value="1"/>
</dbReference>
<dbReference type="PANTHER" id="PTHR31942">
    <property type="entry name" value="MLO-LIKE PROTEIN 1"/>
    <property type="match status" value="1"/>
</dbReference>
<dbReference type="GO" id="GO:0016020">
    <property type="term" value="C:membrane"/>
    <property type="evidence" value="ECO:0007669"/>
    <property type="project" value="UniProtKB-SubCell"/>
</dbReference>
<evidence type="ECO:0000256" key="8">
    <source>
        <dbReference type="ARBA" id="ARBA00023265"/>
    </source>
</evidence>
<feature type="region of interest" description="Disordered" evidence="10">
    <location>
        <begin position="464"/>
        <end position="492"/>
    </location>
</feature>
<comment type="subcellular location">
    <subcellularLocation>
        <location evidence="1 9">Membrane</location>
        <topology evidence="1 9">Multi-pass membrane protein</topology>
    </subcellularLocation>
</comment>
<keyword evidence="7 9" id="KW-0472">Membrane</keyword>
<dbReference type="Pfam" id="PF03094">
    <property type="entry name" value="Mlo"/>
    <property type="match status" value="1"/>
</dbReference>
<feature type="transmembrane region" description="Helical" evidence="11">
    <location>
        <begin position="415"/>
        <end position="436"/>
    </location>
</feature>
<comment type="domain">
    <text evidence="9">The C-terminus contains a calmodulin-binding domain, which binds calmodulin in a calcium-dependent fashion.</text>
</comment>
<sequence>MTGKEETNHSTEVAAVRTLEQTPTWALATVCFFFIAVSIFIERLINLLYTRLEKNRNKSLLEAVEKLKSVLMVLGFMSLMLNVTEGEVSKICIPTKYANRMLPCHKSKTLLDDEDDNDHDNNFVHRCSKVLLDPYHASFFSILVSIAVDMDGKTSLVSQEGLTQLSFFFFVLACMHILFNLATLLLGMVKMRRWNSWERETQTVDYLAASDPNRFRITRETTFARRHLSVFSETSIQLWIKCFFRQFFNSVAKVDYLTLRHGFIFAHLSSNNSFNFQKYIQRSLHEDFKTVVGISPLMWLIVVIFMLLDVRGWRVYFWMSFVPLIMVLVIGTKLEVIVTKMAVTIKDQNSVIRGSPLVEPNDKHFWFCAPRLLLTILHYTLFLNTFELAFFLWITWKFGINSCYHEDREVVITRLVLAVTVQILSSYVTLPLYALVTQMGSSYKRAILEEQITNVLRQWHGRVREKRKRNQTPITDENSDNSNRDVDSGESPIQSEVISDFRFSSEQPPILQEISIPIKLKRDEIEGK</sequence>
<proteinExistence type="inferred from homology"/>
<organism evidence="12 13">
    <name type="scientific">Thlaspi arvense</name>
    <name type="common">Field penny-cress</name>
    <dbReference type="NCBI Taxonomy" id="13288"/>
    <lineage>
        <taxon>Eukaryota</taxon>
        <taxon>Viridiplantae</taxon>
        <taxon>Streptophyta</taxon>
        <taxon>Embryophyta</taxon>
        <taxon>Tracheophyta</taxon>
        <taxon>Spermatophyta</taxon>
        <taxon>Magnoliopsida</taxon>
        <taxon>eudicotyledons</taxon>
        <taxon>Gunneridae</taxon>
        <taxon>Pentapetalae</taxon>
        <taxon>rosids</taxon>
        <taxon>malvids</taxon>
        <taxon>Brassicales</taxon>
        <taxon>Brassicaceae</taxon>
        <taxon>Thlaspideae</taxon>
        <taxon>Thlaspi</taxon>
    </lineage>
</organism>
<feature type="transmembrane region" description="Helical" evidence="11">
    <location>
        <begin position="313"/>
        <end position="331"/>
    </location>
</feature>
<comment type="function">
    <text evidence="9">May be involved in modulation of pathogen defense and leaf cell death.</text>
</comment>
<dbReference type="InterPro" id="IPR023298">
    <property type="entry name" value="ATPase_P-typ_TM_dom_sf"/>
</dbReference>
<evidence type="ECO:0000256" key="11">
    <source>
        <dbReference type="SAM" id="Phobius"/>
    </source>
</evidence>
<dbReference type="AlphaFoldDB" id="A0AAU9SG06"/>
<keyword evidence="4 9" id="KW-0611">Plant defense</keyword>
<dbReference type="EMBL" id="OU466861">
    <property type="protein sequence ID" value="CAH2065363.1"/>
    <property type="molecule type" value="Genomic_DNA"/>
</dbReference>
<evidence type="ECO:0000256" key="2">
    <source>
        <dbReference type="ARBA" id="ARBA00006574"/>
    </source>
</evidence>
<evidence type="ECO:0000256" key="10">
    <source>
        <dbReference type="SAM" id="MobiDB-lite"/>
    </source>
</evidence>
<keyword evidence="3 9" id="KW-0812">Transmembrane</keyword>
<feature type="transmembrane region" description="Helical" evidence="11">
    <location>
        <begin position="130"/>
        <end position="148"/>
    </location>
</feature>
<dbReference type="PANTHER" id="PTHR31942:SF89">
    <property type="entry name" value="MLO-LIKE PROTEIN 3"/>
    <property type="match status" value="1"/>
</dbReference>
<feature type="transmembrane region" description="Helical" evidence="11">
    <location>
        <begin position="25"/>
        <end position="49"/>
    </location>
</feature>
<evidence type="ECO:0000256" key="6">
    <source>
        <dbReference type="ARBA" id="ARBA00022989"/>
    </source>
</evidence>
<keyword evidence="6 9" id="KW-1133">Transmembrane helix</keyword>
<evidence type="ECO:0000256" key="3">
    <source>
        <dbReference type="ARBA" id="ARBA00022692"/>
    </source>
</evidence>
<keyword evidence="8 9" id="KW-0568">Pathogenesis-related protein</keyword>
<protein>
    <recommendedName>
        <fullName evidence="9">MLO-like protein</fullName>
    </recommendedName>
</protein>
<dbReference type="InterPro" id="IPR004326">
    <property type="entry name" value="Mlo"/>
</dbReference>
<reference evidence="12 13" key="1">
    <citation type="submission" date="2022-03" db="EMBL/GenBank/DDBJ databases">
        <authorList>
            <person name="Nunn A."/>
            <person name="Chopra R."/>
            <person name="Nunn A."/>
            <person name="Contreras Garrido A."/>
        </authorList>
    </citation>
    <scope>NUCLEOTIDE SEQUENCE [LARGE SCALE GENOMIC DNA]</scope>
</reference>
<dbReference type="GO" id="GO:0005516">
    <property type="term" value="F:calmodulin binding"/>
    <property type="evidence" value="ECO:0007669"/>
    <property type="project" value="UniProtKB-KW"/>
</dbReference>
<evidence type="ECO:0000256" key="7">
    <source>
        <dbReference type="ARBA" id="ARBA00023136"/>
    </source>
</evidence>
<comment type="similarity">
    <text evidence="2 9">Belongs to the MLO family.</text>
</comment>
<feature type="transmembrane region" description="Helical" evidence="11">
    <location>
        <begin position="288"/>
        <end position="307"/>
    </location>
</feature>
<keyword evidence="5 9" id="KW-0112">Calmodulin-binding</keyword>
<evidence type="ECO:0000313" key="13">
    <source>
        <dbReference type="Proteomes" id="UP000836841"/>
    </source>
</evidence>
<name>A0AAU9SG06_THLAR</name>
<keyword evidence="13" id="KW-1185">Reference proteome</keyword>
<dbReference type="GO" id="GO:0006952">
    <property type="term" value="P:defense response"/>
    <property type="evidence" value="ECO:0007669"/>
    <property type="project" value="UniProtKB-KW"/>
</dbReference>
<feature type="transmembrane region" description="Helical" evidence="11">
    <location>
        <begin position="372"/>
        <end position="395"/>
    </location>
</feature>
<feature type="transmembrane region" description="Helical" evidence="11">
    <location>
        <begin position="168"/>
        <end position="189"/>
    </location>
</feature>
<evidence type="ECO:0000256" key="4">
    <source>
        <dbReference type="ARBA" id="ARBA00022821"/>
    </source>
</evidence>
<evidence type="ECO:0000256" key="9">
    <source>
        <dbReference type="RuleBase" id="RU280816"/>
    </source>
</evidence>
<evidence type="ECO:0000313" key="12">
    <source>
        <dbReference type="EMBL" id="CAH2065363.1"/>
    </source>
</evidence>
<dbReference type="Proteomes" id="UP000836841">
    <property type="component" value="Chromosome 5"/>
</dbReference>
<evidence type="ECO:0000256" key="5">
    <source>
        <dbReference type="ARBA" id="ARBA00022860"/>
    </source>
</evidence>
<evidence type="ECO:0000256" key="1">
    <source>
        <dbReference type="ARBA" id="ARBA00004141"/>
    </source>
</evidence>
<accession>A0AAU9SG06</accession>